<dbReference type="Pfam" id="PF12716">
    <property type="entry name" value="Apq12"/>
    <property type="match status" value="1"/>
</dbReference>
<keyword evidence="3" id="KW-1185">Reference proteome</keyword>
<gene>
    <name evidence="2" type="ORF">VTJ83DRAFT_1964</name>
</gene>
<dbReference type="RefSeq" id="XP_070868504.1">
    <property type="nucleotide sequence ID" value="XM_071008181.1"/>
</dbReference>
<keyword evidence="1" id="KW-0812">Transmembrane</keyword>
<proteinExistence type="predicted"/>
<dbReference type="Proteomes" id="UP001600064">
    <property type="component" value="Unassembled WGS sequence"/>
</dbReference>
<sequence length="197" mass="22141">MDAPPQWTFEYLQAYLPPDTALPTTLYALFLSPSSPLQTALRTLTSALSALTTHLVPVVNALLDRAAALFSSASPDIVALASLLLLTFLAWQILSIVRRIIAFWTRLVFRLFFWAVIGLVVAMAWQRGVEQTARDAVVVGAKLAGWMVGVAQTWWEEFEKAQEMQGEWRKYQQQQQQQYRGGYAGQQRAAQGSGWEY</sequence>
<dbReference type="GeneID" id="98122825"/>
<dbReference type="InterPro" id="IPR024316">
    <property type="entry name" value="APQ12"/>
</dbReference>
<comment type="caution">
    <text evidence="2">The sequence shown here is derived from an EMBL/GenBank/DDBJ whole genome shotgun (WGS) entry which is preliminary data.</text>
</comment>
<organism evidence="2 3">
    <name type="scientific">Remersonia thermophila</name>
    <dbReference type="NCBI Taxonomy" id="72144"/>
    <lineage>
        <taxon>Eukaryota</taxon>
        <taxon>Fungi</taxon>
        <taxon>Dikarya</taxon>
        <taxon>Ascomycota</taxon>
        <taxon>Pezizomycotina</taxon>
        <taxon>Sordariomycetes</taxon>
        <taxon>Sordariomycetidae</taxon>
        <taxon>Sordariales</taxon>
        <taxon>Sordariales incertae sedis</taxon>
        <taxon>Remersonia</taxon>
    </lineage>
</organism>
<protein>
    <recommendedName>
        <fullName evidence="4">Nuclear pore assembly and biogenesis-domain-containing protein</fullName>
    </recommendedName>
</protein>
<reference evidence="2 3" key="1">
    <citation type="journal article" date="2024" name="Commun. Biol.">
        <title>Comparative genomic analysis of thermophilic fungi reveals convergent evolutionary adaptations and gene losses.</title>
        <authorList>
            <person name="Steindorff A.S."/>
            <person name="Aguilar-Pontes M.V."/>
            <person name="Robinson A.J."/>
            <person name="Andreopoulos B."/>
            <person name="LaButti K."/>
            <person name="Kuo A."/>
            <person name="Mondo S."/>
            <person name="Riley R."/>
            <person name="Otillar R."/>
            <person name="Haridas S."/>
            <person name="Lipzen A."/>
            <person name="Grimwood J."/>
            <person name="Schmutz J."/>
            <person name="Clum A."/>
            <person name="Reid I.D."/>
            <person name="Moisan M.C."/>
            <person name="Butler G."/>
            <person name="Nguyen T.T.M."/>
            <person name="Dewar K."/>
            <person name="Conant G."/>
            <person name="Drula E."/>
            <person name="Henrissat B."/>
            <person name="Hansel C."/>
            <person name="Singer S."/>
            <person name="Hutchinson M.I."/>
            <person name="de Vries R.P."/>
            <person name="Natvig D.O."/>
            <person name="Powell A.J."/>
            <person name="Tsang A."/>
            <person name="Grigoriev I.V."/>
        </authorList>
    </citation>
    <scope>NUCLEOTIDE SEQUENCE [LARGE SCALE GENOMIC DNA]</scope>
    <source>
        <strain evidence="2 3">ATCC 22073</strain>
    </source>
</reference>
<feature type="transmembrane region" description="Helical" evidence="1">
    <location>
        <begin position="77"/>
        <end position="95"/>
    </location>
</feature>
<evidence type="ECO:0008006" key="4">
    <source>
        <dbReference type="Google" id="ProtNLM"/>
    </source>
</evidence>
<dbReference type="EMBL" id="JAZGUE010000002">
    <property type="protein sequence ID" value="KAL2269780.1"/>
    <property type="molecule type" value="Genomic_DNA"/>
</dbReference>
<evidence type="ECO:0000313" key="3">
    <source>
        <dbReference type="Proteomes" id="UP001600064"/>
    </source>
</evidence>
<keyword evidence="1" id="KW-0472">Membrane</keyword>
<evidence type="ECO:0000256" key="1">
    <source>
        <dbReference type="SAM" id="Phobius"/>
    </source>
</evidence>
<evidence type="ECO:0000313" key="2">
    <source>
        <dbReference type="EMBL" id="KAL2269780.1"/>
    </source>
</evidence>
<feature type="transmembrane region" description="Helical" evidence="1">
    <location>
        <begin position="107"/>
        <end position="125"/>
    </location>
</feature>
<accession>A0ABR4DHD1</accession>
<keyword evidence="1" id="KW-1133">Transmembrane helix</keyword>
<name>A0ABR4DHD1_9PEZI</name>